<comment type="subcellular location">
    <subcellularLocation>
        <location evidence="1">Membrane</location>
    </subcellularLocation>
    <subcellularLocation>
        <location evidence="9">Mitochondrion membrane</location>
        <topology evidence="9">Multi-pass membrane protein</topology>
    </subcellularLocation>
</comment>
<dbReference type="InterPro" id="IPR000440">
    <property type="entry name" value="NADH_UbQ/plastoQ_OxRdtase_su3"/>
</dbReference>
<evidence type="ECO:0000256" key="7">
    <source>
        <dbReference type="ARBA" id="ARBA00023136"/>
    </source>
</evidence>
<keyword evidence="9" id="KW-0520">NAD</keyword>
<keyword evidence="9" id="KW-0679">Respiratory chain</keyword>
<evidence type="ECO:0000313" key="11">
    <source>
        <dbReference type="EMBL" id="QRH18132.1"/>
    </source>
</evidence>
<evidence type="ECO:0000256" key="6">
    <source>
        <dbReference type="ARBA" id="ARBA00022989"/>
    </source>
</evidence>
<comment type="similarity">
    <text evidence="2 9">Belongs to the complex I subunit 3 family.</text>
</comment>
<gene>
    <name evidence="11" type="primary">nad3</name>
</gene>
<comment type="catalytic activity">
    <reaction evidence="8 9">
        <text>a ubiquinone + NADH + 5 H(+)(in) = a ubiquinol + NAD(+) + 4 H(+)(out)</text>
        <dbReference type="Rhea" id="RHEA:29091"/>
        <dbReference type="Rhea" id="RHEA-COMP:9565"/>
        <dbReference type="Rhea" id="RHEA-COMP:9566"/>
        <dbReference type="ChEBI" id="CHEBI:15378"/>
        <dbReference type="ChEBI" id="CHEBI:16389"/>
        <dbReference type="ChEBI" id="CHEBI:17976"/>
        <dbReference type="ChEBI" id="CHEBI:57540"/>
        <dbReference type="ChEBI" id="CHEBI:57945"/>
        <dbReference type="EC" id="7.1.1.2"/>
    </reaction>
</comment>
<dbReference type="GO" id="GO:0030964">
    <property type="term" value="C:NADH dehydrogenase complex"/>
    <property type="evidence" value="ECO:0007669"/>
    <property type="project" value="TreeGrafter"/>
</dbReference>
<dbReference type="PANTHER" id="PTHR11058">
    <property type="entry name" value="NADH-UBIQUINONE OXIDOREDUCTASE CHAIN 3"/>
    <property type="match status" value="1"/>
</dbReference>
<evidence type="ECO:0000256" key="1">
    <source>
        <dbReference type="ARBA" id="ARBA00004370"/>
    </source>
</evidence>
<dbReference type="AlphaFoldDB" id="A0A890JEF8"/>
<accession>A0A890JEF8</accession>
<evidence type="ECO:0000256" key="4">
    <source>
        <dbReference type="ARBA" id="ARBA00022448"/>
    </source>
</evidence>
<dbReference type="Gene3D" id="1.20.58.1610">
    <property type="entry name" value="NADH:ubiquinone/plastoquinone oxidoreductase, chain 3"/>
    <property type="match status" value="1"/>
</dbReference>
<dbReference type="GO" id="GO:0008137">
    <property type="term" value="F:NADH dehydrogenase (ubiquinone) activity"/>
    <property type="evidence" value="ECO:0007669"/>
    <property type="project" value="UniProtKB-UniRule"/>
</dbReference>
<keyword evidence="9" id="KW-0249">Electron transport</keyword>
<evidence type="ECO:0000256" key="10">
    <source>
        <dbReference type="SAM" id="SignalP"/>
    </source>
</evidence>
<protein>
    <recommendedName>
        <fullName evidence="3 9">NADH-ubiquinone oxidoreductase chain 3</fullName>
        <ecNumber evidence="9">7.1.1.2</ecNumber>
    </recommendedName>
</protein>
<sequence length="124" mass="13991">MLVFFILFVPLFVLILLGVNMLVATNNPDNAKMAPYECGMPPASDARHKFQISFFLVAILFLVFDCEILFLYPLVVSLYHISSFGFWISMIFILLLTIGFVYELGKGALDYAKDSSSSKNSPKY</sequence>
<dbReference type="PANTHER" id="PTHR11058:SF9">
    <property type="entry name" value="NADH-UBIQUINONE OXIDOREDUCTASE CHAIN 3"/>
    <property type="match status" value="1"/>
</dbReference>
<evidence type="ECO:0000256" key="8">
    <source>
        <dbReference type="ARBA" id="ARBA00049551"/>
    </source>
</evidence>
<reference evidence="11" key="1">
    <citation type="journal article" date="2020" name="Mitochondrial DNA Part B Resour">
        <title>Mitochondrial genome characterization and phylogenetic analysis of arbuscular mycorrhizal fungus Rhizophagus sp.</title>
        <authorList>
            <person name="Wang X."/>
            <person name="Wang M."/>
            <person name="Liu X."/>
            <person name="Tan A."/>
            <person name="Liu N."/>
        </authorList>
    </citation>
    <scope>NUCLEOTIDE SEQUENCE</scope>
</reference>
<keyword evidence="10" id="KW-0732">Signal</keyword>
<evidence type="ECO:0000256" key="2">
    <source>
        <dbReference type="ARBA" id="ARBA00008472"/>
    </source>
</evidence>
<feature type="transmembrane region" description="Helical" evidence="9">
    <location>
        <begin position="84"/>
        <end position="102"/>
    </location>
</feature>
<keyword evidence="9" id="KW-1278">Translocase</keyword>
<evidence type="ECO:0000256" key="9">
    <source>
        <dbReference type="RuleBase" id="RU003640"/>
    </source>
</evidence>
<keyword evidence="9 11" id="KW-0496">Mitochondrion</keyword>
<organism evidence="11">
    <name type="scientific">Rhizophagus sp.</name>
    <name type="common">in: glomeromycetes</name>
    <dbReference type="NCBI Taxonomy" id="1913635"/>
    <lineage>
        <taxon>Eukaryota</taxon>
        <taxon>Fungi</taxon>
        <taxon>Fungi incertae sedis</taxon>
        <taxon>Mucoromycota</taxon>
        <taxon>Glomeromycotina</taxon>
        <taxon>Glomeromycetes</taxon>
        <taxon>Glomerales</taxon>
        <taxon>Glomeraceae</taxon>
        <taxon>Rhizophagus</taxon>
    </lineage>
</organism>
<keyword evidence="9" id="KW-0830">Ubiquinone</keyword>
<evidence type="ECO:0000256" key="3">
    <source>
        <dbReference type="ARBA" id="ARBA00021007"/>
    </source>
</evidence>
<keyword evidence="7 9" id="KW-0472">Membrane</keyword>
<name>A0A890JEF8_9GLOM</name>
<proteinExistence type="inferred from homology"/>
<dbReference type="InterPro" id="IPR038430">
    <property type="entry name" value="NDAH_ubi_oxred_su3_sf"/>
</dbReference>
<dbReference type="EMBL" id="MN878008">
    <property type="protein sequence ID" value="QRH18132.1"/>
    <property type="molecule type" value="Genomic_DNA"/>
</dbReference>
<evidence type="ECO:0000256" key="5">
    <source>
        <dbReference type="ARBA" id="ARBA00022692"/>
    </source>
</evidence>
<keyword evidence="5 9" id="KW-0812">Transmembrane</keyword>
<dbReference type="EC" id="7.1.1.2" evidence="9"/>
<comment type="function">
    <text evidence="9">Core subunit of the mitochondrial membrane respiratory chain NADH dehydrogenase (Complex I) which catalyzes electron transfer from NADH through the respiratory chain, using ubiquinone as an electron acceptor. Essential for the catalytic activity of complex I.</text>
</comment>
<feature type="signal peptide" evidence="10">
    <location>
        <begin position="1"/>
        <end position="24"/>
    </location>
</feature>
<feature type="chain" id="PRO_5032379547" description="NADH-ubiquinone oxidoreductase chain 3" evidence="10">
    <location>
        <begin position="25"/>
        <end position="124"/>
    </location>
</feature>
<feature type="transmembrane region" description="Helical" evidence="9">
    <location>
        <begin position="48"/>
        <end position="72"/>
    </location>
</feature>
<dbReference type="GO" id="GO:0031966">
    <property type="term" value="C:mitochondrial membrane"/>
    <property type="evidence" value="ECO:0007669"/>
    <property type="project" value="UniProtKB-SubCell"/>
</dbReference>
<keyword evidence="4 9" id="KW-0813">Transport</keyword>
<geneLocation type="mitochondrion" evidence="11"/>
<keyword evidence="6 9" id="KW-1133">Transmembrane helix</keyword>
<dbReference type="Pfam" id="PF00507">
    <property type="entry name" value="Oxidored_q4"/>
    <property type="match status" value="1"/>
</dbReference>